<dbReference type="EMBL" id="CM008052">
    <property type="protein sequence ID" value="PVH35465.1"/>
    <property type="molecule type" value="Genomic_DNA"/>
</dbReference>
<accession>A0A2T8ICR2</accession>
<proteinExistence type="predicted"/>
<protein>
    <submittedName>
        <fullName evidence="2">Uncharacterized protein</fullName>
    </submittedName>
</protein>
<dbReference type="AlphaFoldDB" id="A0A2T8ICR2"/>
<sequence length="179" mass="19049">MGTVIDAALAQEAAPGVRPPEEGRQGGADQPEPLAVGQTRGLLGGEGVGDVVEDDDAAVGGGDRAEERRERGGRAGRERLPQRHEVGREGRRAAGVRRRRGVRGDGELVEPDAAERAVAPAVHARAGLAGVLRGRRVVDGQAARRELQRQVQQRVQVALRRERQRHDRDGGLHGVCSVG</sequence>
<dbReference type="Proteomes" id="UP000243499">
    <property type="component" value="Chromosome 7"/>
</dbReference>
<evidence type="ECO:0000256" key="1">
    <source>
        <dbReference type="SAM" id="MobiDB-lite"/>
    </source>
</evidence>
<organism evidence="2">
    <name type="scientific">Panicum hallii</name>
    <dbReference type="NCBI Taxonomy" id="206008"/>
    <lineage>
        <taxon>Eukaryota</taxon>
        <taxon>Viridiplantae</taxon>
        <taxon>Streptophyta</taxon>
        <taxon>Embryophyta</taxon>
        <taxon>Tracheophyta</taxon>
        <taxon>Spermatophyta</taxon>
        <taxon>Magnoliopsida</taxon>
        <taxon>Liliopsida</taxon>
        <taxon>Poales</taxon>
        <taxon>Poaceae</taxon>
        <taxon>PACMAD clade</taxon>
        <taxon>Panicoideae</taxon>
        <taxon>Panicodae</taxon>
        <taxon>Paniceae</taxon>
        <taxon>Panicinae</taxon>
        <taxon>Panicum</taxon>
        <taxon>Panicum sect. Panicum</taxon>
    </lineage>
</organism>
<name>A0A2T8ICR2_9POAL</name>
<feature type="region of interest" description="Disordered" evidence="1">
    <location>
        <begin position="1"/>
        <end position="103"/>
    </location>
</feature>
<dbReference type="Gramene" id="PVH35465">
    <property type="protein sequence ID" value="PVH35465"/>
    <property type="gene ID" value="PAHAL_7G191700"/>
</dbReference>
<gene>
    <name evidence="2" type="ORF">PAHAL_7G191700</name>
</gene>
<evidence type="ECO:0000313" key="2">
    <source>
        <dbReference type="EMBL" id="PVH35465.1"/>
    </source>
</evidence>
<feature type="compositionally biased region" description="Basic and acidic residues" evidence="1">
    <location>
        <begin position="63"/>
        <end position="92"/>
    </location>
</feature>
<reference evidence="2" key="1">
    <citation type="submission" date="2018-04" db="EMBL/GenBank/DDBJ databases">
        <title>WGS assembly of Panicum hallii.</title>
        <authorList>
            <person name="Lovell J."/>
            <person name="Jenkins J."/>
            <person name="Lowry D."/>
            <person name="Mamidi S."/>
            <person name="Sreedasyam A."/>
            <person name="Weng X."/>
            <person name="Barry K."/>
            <person name="Bonette J."/>
            <person name="Campitelli B."/>
            <person name="Daum C."/>
            <person name="Gordon S."/>
            <person name="Gould B."/>
            <person name="Lipzen A."/>
            <person name="Macqueen A."/>
            <person name="Palacio-Mejia J."/>
            <person name="Plott C."/>
            <person name="Shakirov E."/>
            <person name="Shu S."/>
            <person name="Yoshinaga Y."/>
            <person name="Zane M."/>
            <person name="Rokhsar D."/>
            <person name="Grimwood J."/>
            <person name="Schmutz J."/>
            <person name="Juenger T."/>
        </authorList>
    </citation>
    <scope>NUCLEOTIDE SEQUENCE [LARGE SCALE GENOMIC DNA]</scope>
    <source>
        <strain evidence="2">FIL2</strain>
    </source>
</reference>